<dbReference type="RefSeq" id="WP_076532249.1">
    <property type="nucleotide sequence ID" value="NZ_FOAC01000001.1"/>
</dbReference>
<sequence length="212" mass="22695">MTRIFALFCLVISVAACTNPNDLDEAPAPLGDFALGHNVVVTPNITKGPASRDASDEEWIAAMKQAVDERFSRYDGDKLYHLGISIEGYVLAVPGVPLVASPKSALIFNVTAWDDAAGKKLNDKPEQITVIESFSGETVLGSGLTQSKEEQMRNLSRNAAKLIQNWLVRQKYQEDWFGGTDADKVMAARSKAAARAAAPAVAATEPAGDAES</sequence>
<dbReference type="EMBL" id="FTNV01000001">
    <property type="protein sequence ID" value="SIS04909.1"/>
    <property type="molecule type" value="Genomic_DNA"/>
</dbReference>
<evidence type="ECO:0008006" key="4">
    <source>
        <dbReference type="Google" id="ProtNLM"/>
    </source>
</evidence>
<reference evidence="2 3" key="1">
    <citation type="submission" date="2017-01" db="EMBL/GenBank/DDBJ databases">
        <authorList>
            <person name="Mah S.A."/>
            <person name="Swanson W.J."/>
            <person name="Moy G.W."/>
            <person name="Vacquier V.D."/>
        </authorList>
    </citation>
    <scope>NUCLEOTIDE SEQUENCE [LARGE SCALE GENOMIC DNA]</scope>
    <source>
        <strain evidence="2 3">DSM 29590</strain>
    </source>
</reference>
<evidence type="ECO:0000313" key="2">
    <source>
        <dbReference type="EMBL" id="SIS04909.1"/>
    </source>
</evidence>
<dbReference type="PROSITE" id="PS51257">
    <property type="entry name" value="PROKAR_LIPOPROTEIN"/>
    <property type="match status" value="1"/>
</dbReference>
<dbReference type="STRING" id="573024.SAMN05216208_0683"/>
<organism evidence="2 3">
    <name type="scientific">Roseovarius nanhaiticus</name>
    <dbReference type="NCBI Taxonomy" id="573024"/>
    <lineage>
        <taxon>Bacteria</taxon>
        <taxon>Pseudomonadati</taxon>
        <taxon>Pseudomonadota</taxon>
        <taxon>Alphaproteobacteria</taxon>
        <taxon>Rhodobacterales</taxon>
        <taxon>Roseobacteraceae</taxon>
        <taxon>Roseovarius</taxon>
    </lineage>
</organism>
<gene>
    <name evidence="2" type="ORF">SAMN05421666_1453</name>
</gene>
<proteinExistence type="predicted"/>
<evidence type="ECO:0000256" key="1">
    <source>
        <dbReference type="SAM" id="SignalP"/>
    </source>
</evidence>
<feature type="chain" id="PRO_5009941831" description="DUF3313 domain-containing protein" evidence="1">
    <location>
        <begin position="19"/>
        <end position="212"/>
    </location>
</feature>
<feature type="signal peptide" evidence="1">
    <location>
        <begin position="1"/>
        <end position="18"/>
    </location>
</feature>
<keyword evidence="3" id="KW-1185">Reference proteome</keyword>
<protein>
    <recommendedName>
        <fullName evidence="4">DUF3313 domain-containing protein</fullName>
    </recommendedName>
</protein>
<accession>A0A1N7FX65</accession>
<dbReference type="AlphaFoldDB" id="A0A1N7FX65"/>
<name>A0A1N7FX65_9RHOB</name>
<keyword evidence="1" id="KW-0732">Signal</keyword>
<dbReference type="Proteomes" id="UP000186019">
    <property type="component" value="Unassembled WGS sequence"/>
</dbReference>
<evidence type="ECO:0000313" key="3">
    <source>
        <dbReference type="Proteomes" id="UP000186019"/>
    </source>
</evidence>